<evidence type="ECO:0000256" key="5">
    <source>
        <dbReference type="ARBA" id="ARBA00022982"/>
    </source>
</evidence>
<dbReference type="Gene3D" id="3.40.50.620">
    <property type="entry name" value="HUPs"/>
    <property type="match status" value="2"/>
</dbReference>
<evidence type="ECO:0000313" key="7">
    <source>
        <dbReference type="EMBL" id="RXE60685.1"/>
    </source>
</evidence>
<dbReference type="InterPro" id="IPR001308">
    <property type="entry name" value="ETF_a/FixB"/>
</dbReference>
<dbReference type="GO" id="GO:0050660">
    <property type="term" value="F:flavin adenine dinucleotide binding"/>
    <property type="evidence" value="ECO:0007669"/>
    <property type="project" value="InterPro"/>
</dbReference>
<dbReference type="CDD" id="cd01714">
    <property type="entry name" value="ETF_beta"/>
    <property type="match status" value="1"/>
</dbReference>
<dbReference type="OrthoDB" id="9770286at2"/>
<dbReference type="AlphaFoldDB" id="A0A4Q0I9M0"/>
<dbReference type="RefSeq" id="WP_083225144.1">
    <property type="nucleotide sequence ID" value="NZ_RLII01000001.1"/>
</dbReference>
<dbReference type="Gene3D" id="3.40.50.1220">
    <property type="entry name" value="TPP-binding domain"/>
    <property type="match status" value="1"/>
</dbReference>
<dbReference type="SUPFAM" id="SSF52402">
    <property type="entry name" value="Adenine nucleotide alpha hydrolases-like"/>
    <property type="match status" value="2"/>
</dbReference>
<feature type="domain" description="Electron transfer flavoprotein alpha/beta-subunit N-terminal" evidence="6">
    <location>
        <begin position="319"/>
        <end position="511"/>
    </location>
</feature>
<keyword evidence="5" id="KW-0249">Electron transport</keyword>
<dbReference type="PROSITE" id="PS00696">
    <property type="entry name" value="ETF_ALPHA"/>
    <property type="match status" value="1"/>
</dbReference>
<dbReference type="InterPro" id="IPR018206">
    <property type="entry name" value="ETF_asu_C_CS"/>
</dbReference>
<feature type="domain" description="Electron transfer flavoprotein alpha/beta-subunit N-terminal" evidence="6">
    <location>
        <begin position="30"/>
        <end position="221"/>
    </location>
</feature>
<dbReference type="GO" id="GO:0009055">
    <property type="term" value="F:electron transfer activity"/>
    <property type="evidence" value="ECO:0007669"/>
    <property type="project" value="InterPro"/>
</dbReference>
<sequence length="648" mass="71426">MARGGEYILDIIVCIKAVPETNDLKINSQSNTVVREGTKSVINPFDVYAVEEGLRIREREGGTVSVVSMGILSSEAILRETIAMGADKAILLNDRCFGGSDTLATAYILSRAIKKINKFDLIICGRQSIDGDTSQVGPELAEKLNIPHITCVSKIEKISRDSIVCRRLTEDGYEIIDVSLPALITVTKGINEPRTPRIKDKLKAKNVPIRILNAEDIHADINYCGLKGSPTKVIKTFTPFYQNKCEIIYGTLEEKAKELVNKLLARDALSEFRDIFEEQDNSGYNIQRFGSPMFPIHIESKGPQIIGYDSNLKNEYRGIWIFGEQKNNTLSSITFELLGTGRRLADKLGVPLCAVIFGEDIEELAHVLAQNSADKVYMVDHPSLKHYIDELHTDVFVQLIRKHKPEIVLIGATTYGRSLAPRIASRLNTGLTADCTDLDIDLEKRLLLQTRPAFGGNLIATIICPEARPQISTVRPNAIKEKIASRIPTGRVIRENVTIPKYLRSKIVETVSNETEIVNLIQAEIIVSVGRGIGCPENIPVIENLAKILNGAIGATRAVVDLGWIDYSHQIGQTGKTVVPKIYIACGISGAIQHITGMSTSNIIIAINNDPNAPIFKVADYGVIANLMDFIPVLTSELANKIENYTKK</sequence>
<gene>
    <name evidence="7" type="ORF">EFD62_01845</name>
</gene>
<name>A0A4Q0I9M0_9FIRM</name>
<dbReference type="SMART" id="SM00893">
    <property type="entry name" value="ETF"/>
    <property type="match status" value="2"/>
</dbReference>
<dbReference type="InterPro" id="IPR033947">
    <property type="entry name" value="ETF_alpha_N"/>
</dbReference>
<dbReference type="Pfam" id="PF00766">
    <property type="entry name" value="ETF_alpha"/>
    <property type="match status" value="1"/>
</dbReference>
<comment type="similarity">
    <text evidence="1">Belongs to the ETF alpha-subunit/FixB family.</text>
</comment>
<dbReference type="Proteomes" id="UP000289166">
    <property type="component" value="Unassembled WGS sequence"/>
</dbReference>
<protein>
    <recommendedName>
        <fullName evidence="6">Electron transfer flavoprotein alpha/beta-subunit N-terminal domain-containing protein</fullName>
    </recommendedName>
</protein>
<dbReference type="Pfam" id="PF01012">
    <property type="entry name" value="ETF"/>
    <property type="match status" value="2"/>
</dbReference>
<keyword evidence="8" id="KW-1185">Reference proteome</keyword>
<evidence type="ECO:0000259" key="6">
    <source>
        <dbReference type="SMART" id="SM00893"/>
    </source>
</evidence>
<keyword evidence="3" id="KW-0285">Flavoprotein</keyword>
<accession>A0A4Q0I9M0</accession>
<dbReference type="InterPro" id="IPR014730">
    <property type="entry name" value="ETF_a/b_N"/>
</dbReference>
<dbReference type="InterPro" id="IPR014729">
    <property type="entry name" value="Rossmann-like_a/b/a_fold"/>
</dbReference>
<dbReference type="InterPro" id="IPR029035">
    <property type="entry name" value="DHS-like_NAD/FAD-binding_dom"/>
</dbReference>
<dbReference type="CDD" id="cd01715">
    <property type="entry name" value="ETF_alpha"/>
    <property type="match status" value="1"/>
</dbReference>
<evidence type="ECO:0000256" key="4">
    <source>
        <dbReference type="ARBA" id="ARBA00022827"/>
    </source>
</evidence>
<dbReference type="InterPro" id="IPR014731">
    <property type="entry name" value="ETF_asu_C"/>
</dbReference>
<dbReference type="SUPFAM" id="SSF52467">
    <property type="entry name" value="DHS-like NAD/FAD-binding domain"/>
    <property type="match status" value="1"/>
</dbReference>
<dbReference type="PANTHER" id="PTHR43153:SF1">
    <property type="entry name" value="ELECTRON TRANSFER FLAVOPROTEIN SUBUNIT ALPHA, MITOCHONDRIAL"/>
    <property type="match status" value="1"/>
</dbReference>
<evidence type="ECO:0000256" key="2">
    <source>
        <dbReference type="ARBA" id="ARBA00022448"/>
    </source>
</evidence>
<dbReference type="PANTHER" id="PTHR43153">
    <property type="entry name" value="ELECTRON TRANSFER FLAVOPROTEIN ALPHA"/>
    <property type="match status" value="1"/>
</dbReference>
<dbReference type="GO" id="GO:0033539">
    <property type="term" value="P:fatty acid beta-oxidation using acyl-CoA dehydrogenase"/>
    <property type="evidence" value="ECO:0007669"/>
    <property type="project" value="TreeGrafter"/>
</dbReference>
<organism evidence="7 8">
    <name type="scientific">Acetivibrio mesophilus</name>
    <dbReference type="NCBI Taxonomy" id="2487273"/>
    <lineage>
        <taxon>Bacteria</taxon>
        <taxon>Bacillati</taxon>
        <taxon>Bacillota</taxon>
        <taxon>Clostridia</taxon>
        <taxon>Eubacteriales</taxon>
        <taxon>Oscillospiraceae</taxon>
        <taxon>Acetivibrio</taxon>
    </lineage>
</organism>
<keyword evidence="4" id="KW-0274">FAD</keyword>
<dbReference type="EMBL" id="RLII01000001">
    <property type="protein sequence ID" value="RXE60685.1"/>
    <property type="molecule type" value="Genomic_DNA"/>
</dbReference>
<comment type="caution">
    <text evidence="7">The sequence shown here is derived from an EMBL/GenBank/DDBJ whole genome shotgun (WGS) entry which is preliminary data.</text>
</comment>
<reference evidence="8" key="1">
    <citation type="submission" date="2018-11" db="EMBL/GenBank/DDBJ databases">
        <title>Genome sequencing of a novel mesophilic and cellulolytic organism within the genus Hungateiclostridium.</title>
        <authorList>
            <person name="Rettenmaier R."/>
            <person name="Liebl W."/>
            <person name="Zverlov V."/>
        </authorList>
    </citation>
    <scope>NUCLEOTIDE SEQUENCE [LARGE SCALE GENOMIC DNA]</scope>
    <source>
        <strain evidence="8">N2K1</strain>
    </source>
</reference>
<evidence type="ECO:0000256" key="1">
    <source>
        <dbReference type="ARBA" id="ARBA00005817"/>
    </source>
</evidence>
<evidence type="ECO:0000313" key="8">
    <source>
        <dbReference type="Proteomes" id="UP000289166"/>
    </source>
</evidence>
<keyword evidence="2" id="KW-0813">Transport</keyword>
<dbReference type="InterPro" id="IPR033948">
    <property type="entry name" value="ETF_beta_N"/>
</dbReference>
<evidence type="ECO:0000256" key="3">
    <source>
        <dbReference type="ARBA" id="ARBA00022630"/>
    </source>
</evidence>
<proteinExistence type="inferred from homology"/>